<dbReference type="AlphaFoldDB" id="A0A0B0HBV6"/>
<dbReference type="Pfam" id="PF10986">
    <property type="entry name" value="ZrgA"/>
    <property type="match status" value="1"/>
</dbReference>
<protein>
    <recommendedName>
        <fullName evidence="4">DUF2796 domain-containing protein</fullName>
    </recommendedName>
</protein>
<dbReference type="InterPro" id="IPR021253">
    <property type="entry name" value="ZrgA-like"/>
</dbReference>
<dbReference type="Proteomes" id="UP000030856">
    <property type="component" value="Unassembled WGS sequence"/>
</dbReference>
<evidence type="ECO:0000256" key="1">
    <source>
        <dbReference type="SAM" id="MobiDB-lite"/>
    </source>
</evidence>
<feature type="region of interest" description="Disordered" evidence="1">
    <location>
        <begin position="165"/>
        <end position="184"/>
    </location>
</feature>
<evidence type="ECO:0000313" key="2">
    <source>
        <dbReference type="EMBL" id="KHF24896.1"/>
    </source>
</evidence>
<dbReference type="EMBL" id="JRAA01000002">
    <property type="protein sequence ID" value="KHF24896.1"/>
    <property type="molecule type" value="Genomic_DNA"/>
</dbReference>
<dbReference type="OrthoDB" id="7346546at2"/>
<comment type="caution">
    <text evidence="2">The sequence shown here is derived from an EMBL/GenBank/DDBJ whole genome shotgun (WGS) entry which is preliminary data.</text>
</comment>
<sequence length="184" mass="20819">MSNKQYAITLLFSSLLIYPIQILASEHEHDHEHHAAHVHGEAQLLIAVDSHHLDIEFSSPAMNLVGFEYQPQNNSQLEAVKSAIDILNQPDQLFILPIDAECEALSLNVESPFSGHEEHAHGEETHSDFAAHYHFQCANMSQLKRIEINIFKQFPATDVIEVQSISRQGQQKRDLTPEHNSVEL</sequence>
<feature type="compositionally biased region" description="Basic and acidic residues" evidence="1">
    <location>
        <begin position="171"/>
        <end position="184"/>
    </location>
</feature>
<keyword evidence="3" id="KW-1185">Reference proteome</keyword>
<dbReference type="RefSeq" id="WP_052132160.1">
    <property type="nucleotide sequence ID" value="NZ_JRAA01000002.1"/>
</dbReference>
<reference evidence="2 3" key="1">
    <citation type="journal article" date="2014" name="BMC Genomics">
        <title>The genome of the intracellular bacterium of the coastal bivalve, Solemya velum: a blueprint for thriving in and out of symbiosis.</title>
        <authorList>
            <person name="Dmytrenko O."/>
            <person name="Russell S.L."/>
            <person name="Loo W.T."/>
            <person name="Fontanez K.M."/>
            <person name="Liao L."/>
            <person name="Roeselers G."/>
            <person name="Sharma R."/>
            <person name="Stewart F.J."/>
            <person name="Newton I.L."/>
            <person name="Woyke T."/>
            <person name="Wu D."/>
            <person name="Lang J.M."/>
            <person name="Eisen J.A."/>
            <person name="Cavanaugh C.M."/>
        </authorList>
    </citation>
    <scope>NUCLEOTIDE SEQUENCE [LARGE SCALE GENOMIC DNA]</scope>
    <source>
        <strain evidence="2 3">WH</strain>
    </source>
</reference>
<accession>A0A0B0HBV6</accession>
<evidence type="ECO:0008006" key="4">
    <source>
        <dbReference type="Google" id="ProtNLM"/>
    </source>
</evidence>
<evidence type="ECO:0000313" key="3">
    <source>
        <dbReference type="Proteomes" id="UP000030856"/>
    </source>
</evidence>
<dbReference type="GeneID" id="86992365"/>
<gene>
    <name evidence="2" type="ORF">JV46_08540</name>
</gene>
<dbReference type="STRING" id="2340.JV46_08540"/>
<organism evidence="2 3">
    <name type="scientific">Solemya velum gill symbiont</name>
    <dbReference type="NCBI Taxonomy" id="2340"/>
    <lineage>
        <taxon>Bacteria</taxon>
        <taxon>Pseudomonadati</taxon>
        <taxon>Pseudomonadota</taxon>
        <taxon>Gammaproteobacteria</taxon>
        <taxon>sulfur-oxidizing symbionts</taxon>
    </lineage>
</organism>
<dbReference type="PATRIC" id="fig|2340.3.peg.1534"/>
<name>A0A0B0HBV6_SOVGS</name>
<proteinExistence type="predicted"/>
<dbReference type="eggNOG" id="COG4531">
    <property type="taxonomic scope" value="Bacteria"/>
</dbReference>